<keyword evidence="3 6" id="KW-0812">Transmembrane</keyword>
<dbReference type="AlphaFoldDB" id="A0A2S9K2Q3"/>
<dbReference type="InterPro" id="IPR005598">
    <property type="entry name" value="ATP_synth_I"/>
</dbReference>
<feature type="transmembrane region" description="Helical" evidence="6">
    <location>
        <begin position="71"/>
        <end position="93"/>
    </location>
</feature>
<dbReference type="OrthoDB" id="9154947at2"/>
<evidence type="ECO:0000256" key="2">
    <source>
        <dbReference type="ARBA" id="ARBA00022475"/>
    </source>
</evidence>
<organism evidence="7 8">
    <name type="scientific">Malikia granosa</name>
    <dbReference type="NCBI Taxonomy" id="263067"/>
    <lineage>
        <taxon>Bacteria</taxon>
        <taxon>Pseudomonadati</taxon>
        <taxon>Pseudomonadota</taxon>
        <taxon>Betaproteobacteria</taxon>
        <taxon>Burkholderiales</taxon>
        <taxon>Comamonadaceae</taxon>
        <taxon>Malikia</taxon>
    </lineage>
</organism>
<protein>
    <submittedName>
        <fullName evidence="7">ATP synthase subunit I</fullName>
    </submittedName>
</protein>
<accession>A0A2S9K2Q3</accession>
<comment type="subcellular location">
    <subcellularLocation>
        <location evidence="1">Cell membrane</location>
        <topology evidence="1">Multi-pass membrane protein</topology>
    </subcellularLocation>
</comment>
<evidence type="ECO:0000256" key="6">
    <source>
        <dbReference type="SAM" id="Phobius"/>
    </source>
</evidence>
<evidence type="ECO:0000256" key="5">
    <source>
        <dbReference type="ARBA" id="ARBA00023136"/>
    </source>
</evidence>
<dbReference type="Pfam" id="PF03899">
    <property type="entry name" value="ATP-synt_I"/>
    <property type="match status" value="1"/>
</dbReference>
<evidence type="ECO:0000313" key="7">
    <source>
        <dbReference type="EMBL" id="PRD64733.1"/>
    </source>
</evidence>
<evidence type="ECO:0000256" key="3">
    <source>
        <dbReference type="ARBA" id="ARBA00022692"/>
    </source>
</evidence>
<evidence type="ECO:0000256" key="4">
    <source>
        <dbReference type="ARBA" id="ARBA00022989"/>
    </source>
</evidence>
<evidence type="ECO:0000256" key="1">
    <source>
        <dbReference type="ARBA" id="ARBA00004651"/>
    </source>
</evidence>
<gene>
    <name evidence="7" type="ORF">C6P64_13015</name>
</gene>
<feature type="transmembrane region" description="Helical" evidence="6">
    <location>
        <begin position="114"/>
        <end position="135"/>
    </location>
</feature>
<feature type="transmembrane region" description="Helical" evidence="6">
    <location>
        <begin position="141"/>
        <end position="159"/>
    </location>
</feature>
<keyword evidence="5 6" id="KW-0472">Membrane</keyword>
<sequence length="176" mass="19819">MKNEPEDRRSVYDDEVDGVPEPEFKRLSAEEAAEWRSRQPRESVWRLVLWQLLLGLLLVPLAWLLTRRAEVAGSAAYGVLCILLPTALMAYGLTSSGLARLIRRLFPGMSGLSLAGLFFWEGVKVLLALAMMWQAPRLVPGLSWLALVAGLVVALKAYWLELWMRSRRAARTSKIL</sequence>
<proteinExistence type="predicted"/>
<keyword evidence="4 6" id="KW-1133">Transmembrane helix</keyword>
<reference evidence="7 8" key="1">
    <citation type="submission" date="2018-03" db="EMBL/GenBank/DDBJ databases">
        <title>Comparative genomics illustrates the genes involved in a hyperalkaliphilic mechanisms of Serpentinomonas isolated from highly-alkaline calcium-rich serpentinized springs.</title>
        <authorList>
            <person name="Suzuki S."/>
            <person name="Ishii S."/>
            <person name="Walworth N."/>
            <person name="Bird L."/>
            <person name="Kuenen J.G."/>
            <person name="Nealson K.H."/>
        </authorList>
    </citation>
    <scope>NUCLEOTIDE SEQUENCE [LARGE SCALE GENOMIC DNA]</scope>
    <source>
        <strain evidence="7 8">P1</strain>
    </source>
</reference>
<evidence type="ECO:0000313" key="8">
    <source>
        <dbReference type="Proteomes" id="UP000238589"/>
    </source>
</evidence>
<feature type="transmembrane region" description="Helical" evidence="6">
    <location>
        <begin position="44"/>
        <end position="65"/>
    </location>
</feature>
<dbReference type="GO" id="GO:0005886">
    <property type="term" value="C:plasma membrane"/>
    <property type="evidence" value="ECO:0007669"/>
    <property type="project" value="UniProtKB-SubCell"/>
</dbReference>
<keyword evidence="2" id="KW-1003">Cell membrane</keyword>
<dbReference type="RefSeq" id="WP_105748995.1">
    <property type="nucleotide sequence ID" value="NZ_PVLQ01000050.1"/>
</dbReference>
<dbReference type="EMBL" id="PVLQ01000050">
    <property type="protein sequence ID" value="PRD64733.1"/>
    <property type="molecule type" value="Genomic_DNA"/>
</dbReference>
<name>A0A2S9K2Q3_9BURK</name>
<comment type="caution">
    <text evidence="7">The sequence shown here is derived from an EMBL/GenBank/DDBJ whole genome shotgun (WGS) entry which is preliminary data.</text>
</comment>
<dbReference type="Proteomes" id="UP000238589">
    <property type="component" value="Unassembled WGS sequence"/>
</dbReference>
<keyword evidence="8" id="KW-1185">Reference proteome</keyword>